<comment type="caution">
    <text evidence="2">The sequence shown here is derived from an EMBL/GenBank/DDBJ whole genome shotgun (WGS) entry which is preliminary data.</text>
</comment>
<dbReference type="InterPro" id="IPR038740">
    <property type="entry name" value="BioF2-like_GNAT_dom"/>
</dbReference>
<gene>
    <name evidence="2" type="ORF">DSL64_17635</name>
</gene>
<keyword evidence="3" id="KW-1185">Reference proteome</keyword>
<dbReference type="AlphaFoldDB" id="A0A3D8Y9G9"/>
<feature type="domain" description="BioF2-like acetyltransferase" evidence="1">
    <location>
        <begin position="174"/>
        <end position="257"/>
    </location>
</feature>
<dbReference type="SUPFAM" id="SSF55729">
    <property type="entry name" value="Acyl-CoA N-acyltransferases (Nat)"/>
    <property type="match status" value="1"/>
</dbReference>
<dbReference type="InterPro" id="IPR016181">
    <property type="entry name" value="Acyl_CoA_acyltransferase"/>
</dbReference>
<organism evidence="2 3">
    <name type="scientific">Dyadobacter luteus</name>
    <dbReference type="NCBI Taxonomy" id="2259619"/>
    <lineage>
        <taxon>Bacteria</taxon>
        <taxon>Pseudomonadati</taxon>
        <taxon>Bacteroidota</taxon>
        <taxon>Cytophagia</taxon>
        <taxon>Cytophagales</taxon>
        <taxon>Spirosomataceae</taxon>
        <taxon>Dyadobacter</taxon>
    </lineage>
</organism>
<dbReference type="Pfam" id="PF13480">
    <property type="entry name" value="Acetyltransf_6"/>
    <property type="match status" value="1"/>
</dbReference>
<protein>
    <recommendedName>
        <fullName evidence="1">BioF2-like acetyltransferase domain-containing protein</fullName>
    </recommendedName>
</protein>
<evidence type="ECO:0000259" key="1">
    <source>
        <dbReference type="Pfam" id="PF13480"/>
    </source>
</evidence>
<reference evidence="2 3" key="1">
    <citation type="submission" date="2018-07" db="EMBL/GenBank/DDBJ databases">
        <title>Dyadobacter roseus sp. nov., isolated from rose rhizosphere soil.</title>
        <authorList>
            <person name="Chen L."/>
        </authorList>
    </citation>
    <scope>NUCLEOTIDE SEQUENCE [LARGE SCALE GENOMIC DNA]</scope>
    <source>
        <strain evidence="2 3">RS19</strain>
    </source>
</reference>
<dbReference type="Proteomes" id="UP000256373">
    <property type="component" value="Unassembled WGS sequence"/>
</dbReference>
<dbReference type="EMBL" id="QNUL01000015">
    <property type="protein sequence ID" value="REA59473.1"/>
    <property type="molecule type" value="Genomic_DNA"/>
</dbReference>
<name>A0A3D8Y9G9_9BACT</name>
<proteinExistence type="predicted"/>
<sequence>MLEPVLLNRSEIDSGRWDLLIADSVNSVFYGFSWFLDTVCESWQALVWPSAENYKLVMPLPIKKRLGLQVLYQPHFCQFLGIFSESEITVEIAGVFLESCISHFSYISSYSFHPDLSDAVEPSLKRFSAISFVKQQTFRKSLALNQFYNADRKRNLRRGIESNWVIEEGINTAELISLFSIHHSGNIKGGVSVQSYRILEKLVAAFRLHGNATLRYASVSGKIHAGILIFRYGDYAVYIFNAADEKGRKGNACTVMLNNYFMEHEGTDLLFDFESAQEPHIHAFYQSFGGADTPFVSISKTHLCFPLNYFQSLRRYLIRTRRALLLILYRT</sequence>
<evidence type="ECO:0000313" key="3">
    <source>
        <dbReference type="Proteomes" id="UP000256373"/>
    </source>
</evidence>
<evidence type="ECO:0000313" key="2">
    <source>
        <dbReference type="EMBL" id="REA59473.1"/>
    </source>
</evidence>
<dbReference type="Gene3D" id="3.40.630.30">
    <property type="match status" value="1"/>
</dbReference>
<accession>A0A3D8Y9G9</accession>